<name>A0ABR3V6P4_9PEZI</name>
<dbReference type="EMBL" id="JAZHXJ010002674">
    <property type="protein sequence ID" value="KAL1837295.1"/>
    <property type="molecule type" value="Genomic_DNA"/>
</dbReference>
<feature type="region of interest" description="Disordered" evidence="1">
    <location>
        <begin position="68"/>
        <end position="88"/>
    </location>
</feature>
<sequence length="88" mass="9392">MDPPSDADVDGEDARFEFALDDGACYAADGDASEDLEASFERAAKLVASRQAFTTDEADCFVATTTRRSAPPTCSRSSTDWSATTRPC</sequence>
<dbReference type="Proteomes" id="UP001586593">
    <property type="component" value="Unassembled WGS sequence"/>
</dbReference>
<evidence type="ECO:0000313" key="2">
    <source>
        <dbReference type="EMBL" id="KAL1837295.1"/>
    </source>
</evidence>
<accession>A0ABR3V6P4</accession>
<keyword evidence="3" id="KW-1185">Reference proteome</keyword>
<evidence type="ECO:0000256" key="1">
    <source>
        <dbReference type="SAM" id="MobiDB-lite"/>
    </source>
</evidence>
<protein>
    <submittedName>
        <fullName evidence="2">Uncharacterized protein</fullName>
    </submittedName>
</protein>
<evidence type="ECO:0000313" key="3">
    <source>
        <dbReference type="Proteomes" id="UP001586593"/>
    </source>
</evidence>
<reference evidence="2 3" key="1">
    <citation type="journal article" date="2024" name="Commun. Biol.">
        <title>Comparative genomic analysis of thermophilic fungi reveals convergent evolutionary adaptations and gene losses.</title>
        <authorList>
            <person name="Steindorff A.S."/>
            <person name="Aguilar-Pontes M.V."/>
            <person name="Robinson A.J."/>
            <person name="Andreopoulos B."/>
            <person name="LaButti K."/>
            <person name="Kuo A."/>
            <person name="Mondo S."/>
            <person name="Riley R."/>
            <person name="Otillar R."/>
            <person name="Haridas S."/>
            <person name="Lipzen A."/>
            <person name="Grimwood J."/>
            <person name="Schmutz J."/>
            <person name="Clum A."/>
            <person name="Reid I.D."/>
            <person name="Moisan M.C."/>
            <person name="Butler G."/>
            <person name="Nguyen T.T.M."/>
            <person name="Dewar K."/>
            <person name="Conant G."/>
            <person name="Drula E."/>
            <person name="Henrissat B."/>
            <person name="Hansel C."/>
            <person name="Singer S."/>
            <person name="Hutchinson M.I."/>
            <person name="de Vries R.P."/>
            <person name="Natvig D.O."/>
            <person name="Powell A.J."/>
            <person name="Tsang A."/>
            <person name="Grigoriev I.V."/>
        </authorList>
    </citation>
    <scope>NUCLEOTIDE SEQUENCE [LARGE SCALE GENOMIC DNA]</scope>
    <source>
        <strain evidence="2 3">ATCC 24622</strain>
    </source>
</reference>
<comment type="caution">
    <text evidence="2">The sequence shown here is derived from an EMBL/GenBank/DDBJ whole genome shotgun (WGS) entry which is preliminary data.</text>
</comment>
<gene>
    <name evidence="2" type="ORF">VTK73DRAFT_4741</name>
</gene>
<proteinExistence type="predicted"/>
<organism evidence="2 3">
    <name type="scientific">Phialemonium thermophilum</name>
    <dbReference type="NCBI Taxonomy" id="223376"/>
    <lineage>
        <taxon>Eukaryota</taxon>
        <taxon>Fungi</taxon>
        <taxon>Dikarya</taxon>
        <taxon>Ascomycota</taxon>
        <taxon>Pezizomycotina</taxon>
        <taxon>Sordariomycetes</taxon>
        <taxon>Sordariomycetidae</taxon>
        <taxon>Cephalothecales</taxon>
        <taxon>Cephalothecaceae</taxon>
        <taxon>Phialemonium</taxon>
    </lineage>
</organism>